<dbReference type="AlphaFoldDB" id="A0A154PT99"/>
<evidence type="ECO:0000313" key="1">
    <source>
        <dbReference type="EMBL" id="KZC14594.1"/>
    </source>
</evidence>
<accession>A0A154PT99</accession>
<gene>
    <name evidence="1" type="ORF">WN55_07237</name>
</gene>
<dbReference type="Proteomes" id="UP000076502">
    <property type="component" value="Unassembled WGS sequence"/>
</dbReference>
<organism evidence="1 2">
    <name type="scientific">Dufourea novaeangliae</name>
    <name type="common">Sweat bee</name>
    <dbReference type="NCBI Taxonomy" id="178035"/>
    <lineage>
        <taxon>Eukaryota</taxon>
        <taxon>Metazoa</taxon>
        <taxon>Ecdysozoa</taxon>
        <taxon>Arthropoda</taxon>
        <taxon>Hexapoda</taxon>
        <taxon>Insecta</taxon>
        <taxon>Pterygota</taxon>
        <taxon>Neoptera</taxon>
        <taxon>Endopterygota</taxon>
        <taxon>Hymenoptera</taxon>
        <taxon>Apocrita</taxon>
        <taxon>Aculeata</taxon>
        <taxon>Apoidea</taxon>
        <taxon>Anthophila</taxon>
        <taxon>Halictidae</taxon>
        <taxon>Rophitinae</taxon>
        <taxon>Dufourea</taxon>
    </lineage>
</organism>
<sequence length="61" mass="7215">MAVKTYYVNRYNIIVFIYDHHGILSWQSNMKSKVSLTRKGTNHRIGQLRSRTESNFAKKIN</sequence>
<name>A0A154PT99_DUFNO</name>
<reference evidence="1 2" key="1">
    <citation type="submission" date="2015-07" db="EMBL/GenBank/DDBJ databases">
        <title>The genome of Dufourea novaeangliae.</title>
        <authorList>
            <person name="Pan H."/>
            <person name="Kapheim K."/>
        </authorList>
    </citation>
    <scope>NUCLEOTIDE SEQUENCE [LARGE SCALE GENOMIC DNA]</scope>
    <source>
        <strain evidence="1">0120121106</strain>
        <tissue evidence="1">Whole body</tissue>
    </source>
</reference>
<protein>
    <submittedName>
        <fullName evidence="1">Uncharacterized protein</fullName>
    </submittedName>
</protein>
<dbReference type="EMBL" id="KQ435090">
    <property type="protein sequence ID" value="KZC14594.1"/>
    <property type="molecule type" value="Genomic_DNA"/>
</dbReference>
<evidence type="ECO:0000313" key="2">
    <source>
        <dbReference type="Proteomes" id="UP000076502"/>
    </source>
</evidence>
<keyword evidence="2" id="KW-1185">Reference proteome</keyword>
<proteinExistence type="predicted"/>